<protein>
    <recommendedName>
        <fullName evidence="4">Transmembrane protein</fullName>
    </recommendedName>
</protein>
<keyword evidence="3" id="KW-1185">Reference proteome</keyword>
<evidence type="ECO:0008006" key="4">
    <source>
        <dbReference type="Google" id="ProtNLM"/>
    </source>
</evidence>
<name>A0A1X1U4D5_9MYCO</name>
<organism evidence="2 3">
    <name type="scientific">Mycolicibacter engbaekii</name>
    <dbReference type="NCBI Taxonomy" id="188915"/>
    <lineage>
        <taxon>Bacteria</taxon>
        <taxon>Bacillati</taxon>
        <taxon>Actinomycetota</taxon>
        <taxon>Actinomycetes</taxon>
        <taxon>Mycobacteriales</taxon>
        <taxon>Mycobacteriaceae</taxon>
        <taxon>Mycolicibacter</taxon>
    </lineage>
</organism>
<reference evidence="2 3" key="1">
    <citation type="submission" date="2016-01" db="EMBL/GenBank/DDBJ databases">
        <title>The new phylogeny of the genus Mycobacterium.</title>
        <authorList>
            <person name="Tarcisio F."/>
            <person name="Conor M."/>
            <person name="Antonella G."/>
            <person name="Elisabetta G."/>
            <person name="Giulia F.S."/>
            <person name="Sara T."/>
            <person name="Anna F."/>
            <person name="Clotilde B."/>
            <person name="Roberto B."/>
            <person name="Veronica D.S."/>
            <person name="Fabio R."/>
            <person name="Monica P."/>
            <person name="Olivier J."/>
            <person name="Enrico T."/>
            <person name="Nicola S."/>
        </authorList>
    </citation>
    <scope>NUCLEOTIDE SEQUENCE [LARGE SCALE GENOMIC DNA]</scope>
    <source>
        <strain evidence="2 3">ATCC 27353</strain>
    </source>
</reference>
<sequence>MNAVAGTVQKVAGAANRAVTMTTEAAGAIGGAAINGAIGGVKGAASGVQQGLRSGSHSTAAAGLTLGALGVAGLVEWPVLVAVGGTALVLRQLTNRSHNGQAPAAPARSLKVAQAPKAAEKPAAKPTEKPAAKPAVKSVAKPAEKSAAKPTGASTRSRRSPAPKKTAARQTRSAAAGNRTRTRH</sequence>
<dbReference type="Proteomes" id="UP000193465">
    <property type="component" value="Unassembled WGS sequence"/>
</dbReference>
<feature type="compositionally biased region" description="Basic and acidic residues" evidence="1">
    <location>
        <begin position="118"/>
        <end position="131"/>
    </location>
</feature>
<proteinExistence type="predicted"/>
<gene>
    <name evidence="2" type="ORF">AWC02_00115</name>
</gene>
<dbReference type="AlphaFoldDB" id="A0A1X1U4D5"/>
<accession>A0A1X1U4D5</accession>
<dbReference type="EMBL" id="LQOT01000012">
    <property type="protein sequence ID" value="ORV51528.1"/>
    <property type="molecule type" value="Genomic_DNA"/>
</dbReference>
<evidence type="ECO:0000256" key="1">
    <source>
        <dbReference type="SAM" id="MobiDB-lite"/>
    </source>
</evidence>
<feature type="region of interest" description="Disordered" evidence="1">
    <location>
        <begin position="98"/>
        <end position="184"/>
    </location>
</feature>
<evidence type="ECO:0000313" key="3">
    <source>
        <dbReference type="Proteomes" id="UP000193465"/>
    </source>
</evidence>
<evidence type="ECO:0000313" key="2">
    <source>
        <dbReference type="EMBL" id="ORV51528.1"/>
    </source>
</evidence>
<comment type="caution">
    <text evidence="2">The sequence shown here is derived from an EMBL/GenBank/DDBJ whole genome shotgun (WGS) entry which is preliminary data.</text>
</comment>
<feature type="compositionally biased region" description="Low complexity" evidence="1">
    <location>
        <begin position="132"/>
        <end position="141"/>
    </location>
</feature>
<dbReference type="STRING" id="188915.AWC02_00115"/>